<accession>X1BHE0</accession>
<protein>
    <submittedName>
        <fullName evidence="1">Uncharacterized protein</fullName>
    </submittedName>
</protein>
<dbReference type="AlphaFoldDB" id="X1BHE0"/>
<name>X1BHE0_9ZZZZ</name>
<evidence type="ECO:0000313" key="1">
    <source>
        <dbReference type="EMBL" id="GAG80617.1"/>
    </source>
</evidence>
<sequence length="33" mass="3617">MLAILFPQPEEFTLIDVPEPEAGPGELVIHVKS</sequence>
<feature type="non-terminal residue" evidence="1">
    <location>
        <position position="33"/>
    </location>
</feature>
<gene>
    <name evidence="1" type="ORF">S01H4_25920</name>
</gene>
<reference evidence="1" key="1">
    <citation type="journal article" date="2014" name="Front. Microbiol.">
        <title>High frequency of phylogenetically diverse reductive dehalogenase-homologous genes in deep subseafloor sedimentary metagenomes.</title>
        <authorList>
            <person name="Kawai M."/>
            <person name="Futagami T."/>
            <person name="Toyoda A."/>
            <person name="Takaki Y."/>
            <person name="Nishi S."/>
            <person name="Hori S."/>
            <person name="Arai W."/>
            <person name="Tsubouchi T."/>
            <person name="Morono Y."/>
            <person name="Uchiyama I."/>
            <person name="Ito T."/>
            <person name="Fujiyama A."/>
            <person name="Inagaki F."/>
            <person name="Takami H."/>
        </authorList>
    </citation>
    <scope>NUCLEOTIDE SEQUENCE</scope>
    <source>
        <strain evidence="1">Expedition CK06-06</strain>
    </source>
</reference>
<comment type="caution">
    <text evidence="1">The sequence shown here is derived from an EMBL/GenBank/DDBJ whole genome shotgun (WGS) entry which is preliminary data.</text>
</comment>
<proteinExistence type="predicted"/>
<dbReference type="EMBL" id="BART01012409">
    <property type="protein sequence ID" value="GAG80617.1"/>
    <property type="molecule type" value="Genomic_DNA"/>
</dbReference>
<organism evidence="1">
    <name type="scientific">marine sediment metagenome</name>
    <dbReference type="NCBI Taxonomy" id="412755"/>
    <lineage>
        <taxon>unclassified sequences</taxon>
        <taxon>metagenomes</taxon>
        <taxon>ecological metagenomes</taxon>
    </lineage>
</organism>